<dbReference type="Gene3D" id="3.40.50.720">
    <property type="entry name" value="NAD(P)-binding Rossmann-like Domain"/>
    <property type="match status" value="1"/>
</dbReference>
<organism evidence="4 5">
    <name type="scientific">Cadophora malorum</name>
    <dbReference type="NCBI Taxonomy" id="108018"/>
    <lineage>
        <taxon>Eukaryota</taxon>
        <taxon>Fungi</taxon>
        <taxon>Dikarya</taxon>
        <taxon>Ascomycota</taxon>
        <taxon>Pezizomycotina</taxon>
        <taxon>Leotiomycetes</taxon>
        <taxon>Helotiales</taxon>
        <taxon>Ploettnerulaceae</taxon>
        <taxon>Cadophora</taxon>
    </lineage>
</organism>
<evidence type="ECO:0008006" key="6">
    <source>
        <dbReference type="Google" id="ProtNLM"/>
    </source>
</evidence>
<accession>A0A8H7W467</accession>
<name>A0A8H7W467_9HELO</name>
<dbReference type="OrthoDB" id="1933717at2759"/>
<dbReference type="EMBL" id="JAFJYH010000183">
    <property type="protein sequence ID" value="KAG4416545.1"/>
    <property type="molecule type" value="Genomic_DNA"/>
</dbReference>
<evidence type="ECO:0000256" key="3">
    <source>
        <dbReference type="RuleBase" id="RU000363"/>
    </source>
</evidence>
<dbReference type="Pfam" id="PF00106">
    <property type="entry name" value="adh_short"/>
    <property type="match status" value="1"/>
</dbReference>
<dbReference type="Proteomes" id="UP000664132">
    <property type="component" value="Unassembled WGS sequence"/>
</dbReference>
<evidence type="ECO:0000313" key="5">
    <source>
        <dbReference type="Proteomes" id="UP000664132"/>
    </source>
</evidence>
<dbReference type="GO" id="GO:0016491">
    <property type="term" value="F:oxidoreductase activity"/>
    <property type="evidence" value="ECO:0007669"/>
    <property type="project" value="UniProtKB-KW"/>
</dbReference>
<proteinExistence type="inferred from homology"/>
<keyword evidence="2" id="KW-0560">Oxidoreductase</keyword>
<dbReference type="InterPro" id="IPR002347">
    <property type="entry name" value="SDR_fam"/>
</dbReference>
<dbReference type="GO" id="GO:0016020">
    <property type="term" value="C:membrane"/>
    <property type="evidence" value="ECO:0007669"/>
    <property type="project" value="TreeGrafter"/>
</dbReference>
<dbReference type="InterPro" id="IPR036291">
    <property type="entry name" value="NAD(P)-bd_dom_sf"/>
</dbReference>
<dbReference type="SUPFAM" id="SSF51735">
    <property type="entry name" value="NAD(P)-binding Rossmann-fold domains"/>
    <property type="match status" value="1"/>
</dbReference>
<sequence length="309" mass="33115">MDFPTSTGITKRHDIYPFIHPTKFTGLLHGKVVLLTGASKGIGRTTALALAASGASLALLARSDAELSSLVSEISSKYHTPTLALVGNILSNPIDTVARVERELGPISILINNAGKNHMVPFAAPEESLDEWWATFEVNVKGPIALMHAVLPHFIARGAGTFITVGSSLADVAAPYISAYCASKAAIVKACQILDMEFKELGIRSFIIHPGYVQTDMSSATGGSGKSQEMREMQEGYQALLTDAKELAAWSMVALAVCASCEVGAGGGDRRVEVLAGRYWDAGDDLGEMLEQAEEIEKRDLYRLTFKKL</sequence>
<comment type="caution">
    <text evidence="4">The sequence shown here is derived from an EMBL/GenBank/DDBJ whole genome shotgun (WGS) entry which is preliminary data.</text>
</comment>
<evidence type="ECO:0000256" key="1">
    <source>
        <dbReference type="ARBA" id="ARBA00006484"/>
    </source>
</evidence>
<evidence type="ECO:0000313" key="4">
    <source>
        <dbReference type="EMBL" id="KAG4416545.1"/>
    </source>
</evidence>
<keyword evidence="5" id="KW-1185">Reference proteome</keyword>
<reference evidence="4" key="1">
    <citation type="submission" date="2021-02" db="EMBL/GenBank/DDBJ databases">
        <title>Genome sequence Cadophora malorum strain M34.</title>
        <authorList>
            <person name="Stefanovic E."/>
            <person name="Vu D."/>
            <person name="Scully C."/>
            <person name="Dijksterhuis J."/>
            <person name="Roader J."/>
            <person name="Houbraken J."/>
        </authorList>
    </citation>
    <scope>NUCLEOTIDE SEQUENCE</scope>
    <source>
        <strain evidence="4">M34</strain>
    </source>
</reference>
<dbReference type="PANTHER" id="PTHR44196">
    <property type="entry name" value="DEHYDROGENASE/REDUCTASE SDR FAMILY MEMBER 7B"/>
    <property type="match status" value="1"/>
</dbReference>
<dbReference type="PRINTS" id="PR00080">
    <property type="entry name" value="SDRFAMILY"/>
</dbReference>
<gene>
    <name evidence="4" type="ORF">IFR04_010339</name>
</gene>
<evidence type="ECO:0000256" key="2">
    <source>
        <dbReference type="ARBA" id="ARBA00023002"/>
    </source>
</evidence>
<comment type="similarity">
    <text evidence="1 3">Belongs to the short-chain dehydrogenases/reductases (SDR) family.</text>
</comment>
<dbReference type="PRINTS" id="PR00081">
    <property type="entry name" value="GDHRDH"/>
</dbReference>
<dbReference type="PANTHER" id="PTHR44196:SF1">
    <property type="entry name" value="DEHYDROGENASE_REDUCTASE SDR FAMILY MEMBER 7B"/>
    <property type="match status" value="1"/>
</dbReference>
<dbReference type="AlphaFoldDB" id="A0A8H7W467"/>
<protein>
    <recommendedName>
        <fullName evidence="6">NAD(P)-binding protein</fullName>
    </recommendedName>
</protein>